<dbReference type="GO" id="GO:0002161">
    <property type="term" value="F:aminoacyl-tRNA deacylase activity"/>
    <property type="evidence" value="ECO:0007669"/>
    <property type="project" value="InterPro"/>
</dbReference>
<dbReference type="GO" id="GO:0005829">
    <property type="term" value="C:cytosol"/>
    <property type="evidence" value="ECO:0007669"/>
    <property type="project" value="TreeGrafter"/>
</dbReference>
<evidence type="ECO:0000256" key="4">
    <source>
        <dbReference type="ARBA" id="ARBA00022741"/>
    </source>
</evidence>
<evidence type="ECO:0000259" key="9">
    <source>
        <dbReference type="Pfam" id="PF00133"/>
    </source>
</evidence>
<dbReference type="PANTHER" id="PTHR11946">
    <property type="entry name" value="VALYL-TRNA SYNTHETASES"/>
    <property type="match status" value="1"/>
</dbReference>
<dbReference type="AlphaFoldDB" id="A0A835AW17"/>
<accession>A0A835AW17</accession>
<gene>
    <name evidence="10" type="ORF">HU200_050933</name>
</gene>
<dbReference type="InterPro" id="IPR002303">
    <property type="entry name" value="Valyl-tRNA_ligase"/>
</dbReference>
<evidence type="ECO:0000313" key="10">
    <source>
        <dbReference type="EMBL" id="KAF8669765.1"/>
    </source>
</evidence>
<dbReference type="GO" id="GO:0006438">
    <property type="term" value="P:valyl-tRNA aminoacylation"/>
    <property type="evidence" value="ECO:0007669"/>
    <property type="project" value="InterPro"/>
</dbReference>
<dbReference type="Pfam" id="PF00133">
    <property type="entry name" value="tRNA-synt_1"/>
    <property type="match status" value="1"/>
</dbReference>
<dbReference type="GO" id="GO:0004832">
    <property type="term" value="F:valine-tRNA ligase activity"/>
    <property type="evidence" value="ECO:0007669"/>
    <property type="project" value="UniProtKB-EC"/>
</dbReference>
<dbReference type="EMBL" id="JACEFO010002268">
    <property type="protein sequence ID" value="KAF8669765.1"/>
    <property type="molecule type" value="Genomic_DNA"/>
</dbReference>
<keyword evidence="3" id="KW-0436">Ligase</keyword>
<dbReference type="SUPFAM" id="SSF50677">
    <property type="entry name" value="ValRS/IleRS/LeuRS editing domain"/>
    <property type="match status" value="1"/>
</dbReference>
<name>A0A835AW17_9POAL</name>
<evidence type="ECO:0000256" key="3">
    <source>
        <dbReference type="ARBA" id="ARBA00022598"/>
    </source>
</evidence>
<dbReference type="InterPro" id="IPR009008">
    <property type="entry name" value="Val/Leu/Ile-tRNA-synth_edit"/>
</dbReference>
<dbReference type="PANTHER" id="PTHR11946:SF109">
    <property type="entry name" value="VALINE--TRNA LIGASE"/>
    <property type="match status" value="1"/>
</dbReference>
<dbReference type="GO" id="GO:0005524">
    <property type="term" value="F:ATP binding"/>
    <property type="evidence" value="ECO:0007669"/>
    <property type="project" value="UniProtKB-KW"/>
</dbReference>
<feature type="domain" description="Aminoacyl-tRNA synthetase class Ia" evidence="9">
    <location>
        <begin position="112"/>
        <end position="190"/>
    </location>
</feature>
<keyword evidence="7" id="KW-0030">Aminoacyl-tRNA synthetase</keyword>
<reference evidence="10" key="1">
    <citation type="submission" date="2020-07" db="EMBL/GenBank/DDBJ databases">
        <title>Genome sequence and genetic diversity analysis of an under-domesticated orphan crop, white fonio (Digitaria exilis).</title>
        <authorList>
            <person name="Bennetzen J.L."/>
            <person name="Chen S."/>
            <person name="Ma X."/>
            <person name="Wang X."/>
            <person name="Yssel A.E.J."/>
            <person name="Chaluvadi S.R."/>
            <person name="Johnson M."/>
            <person name="Gangashetty P."/>
            <person name="Hamidou F."/>
            <person name="Sanogo M.D."/>
            <person name="Zwaenepoel A."/>
            <person name="Wallace J."/>
            <person name="Van De Peer Y."/>
            <person name="Van Deynze A."/>
        </authorList>
    </citation>
    <scope>NUCLEOTIDE SEQUENCE</scope>
    <source>
        <tissue evidence="10">Leaves</tissue>
    </source>
</reference>
<evidence type="ECO:0000256" key="8">
    <source>
        <dbReference type="ARBA" id="ARBA00029936"/>
    </source>
</evidence>
<keyword evidence="6" id="KW-0648">Protein biosynthesis</keyword>
<dbReference type="Proteomes" id="UP000636709">
    <property type="component" value="Unassembled WGS sequence"/>
</dbReference>
<evidence type="ECO:0000313" key="11">
    <source>
        <dbReference type="Proteomes" id="UP000636709"/>
    </source>
</evidence>
<keyword evidence="11" id="KW-1185">Reference proteome</keyword>
<evidence type="ECO:0000256" key="2">
    <source>
        <dbReference type="ARBA" id="ARBA00013169"/>
    </source>
</evidence>
<keyword evidence="5" id="KW-0067">ATP-binding</keyword>
<dbReference type="InterPro" id="IPR002300">
    <property type="entry name" value="aa-tRNA-synth_Ia"/>
</dbReference>
<organism evidence="10 11">
    <name type="scientific">Digitaria exilis</name>
    <dbReference type="NCBI Taxonomy" id="1010633"/>
    <lineage>
        <taxon>Eukaryota</taxon>
        <taxon>Viridiplantae</taxon>
        <taxon>Streptophyta</taxon>
        <taxon>Embryophyta</taxon>
        <taxon>Tracheophyta</taxon>
        <taxon>Spermatophyta</taxon>
        <taxon>Magnoliopsida</taxon>
        <taxon>Liliopsida</taxon>
        <taxon>Poales</taxon>
        <taxon>Poaceae</taxon>
        <taxon>PACMAD clade</taxon>
        <taxon>Panicoideae</taxon>
        <taxon>Panicodae</taxon>
        <taxon>Paniceae</taxon>
        <taxon>Anthephorinae</taxon>
        <taxon>Digitaria</taxon>
    </lineage>
</organism>
<dbReference type="InterPro" id="IPR014729">
    <property type="entry name" value="Rossmann-like_a/b/a_fold"/>
</dbReference>
<dbReference type="SUPFAM" id="SSF52374">
    <property type="entry name" value="Nucleotidylyl transferase"/>
    <property type="match status" value="1"/>
</dbReference>
<dbReference type="Gene3D" id="3.40.50.620">
    <property type="entry name" value="HUPs"/>
    <property type="match status" value="1"/>
</dbReference>
<sequence>MSRPGRRPASGSGVRSSCVAPCVGTGAPLSFIVVCRPVMQIAPGHDPNAFEVGKRHGLEFVNIFTDDGKINHNGGEKFVGLRRFDARTAVILALKDMALYKDTAYCEMSLSINARSNDVVEPMIKLQWFLNCKTMANLGLAAIRSKKLPQLCEQDLQRWSENAHDCCVSKKYGPGYPIPAWQADMDSTVVESGPGILFHWLRRIMMMGKQLGDHAPFQKVHLAVNENDQQKVEEPNSAIDPIEVVIDALAGAVDLSKLNIEMGDLDKYPNGISQCGTDALRFVLFSSSDKHLPQTGDSYCREGSIMISGYPSVVKEWIDDELESEIAAVLEAVKKIKSLKPTSAYKGKSWKRMIRFPDTPMPLLW</sequence>
<evidence type="ECO:0000256" key="5">
    <source>
        <dbReference type="ARBA" id="ARBA00022840"/>
    </source>
</evidence>
<evidence type="ECO:0000256" key="6">
    <source>
        <dbReference type="ARBA" id="ARBA00022917"/>
    </source>
</evidence>
<dbReference type="EC" id="6.1.1.9" evidence="2"/>
<proteinExistence type="inferred from homology"/>
<protein>
    <recommendedName>
        <fullName evidence="2">valine--tRNA ligase</fullName>
        <ecNumber evidence="2">6.1.1.9</ecNumber>
    </recommendedName>
    <alternativeName>
        <fullName evidence="8">Valyl-tRNA synthetase</fullName>
    </alternativeName>
</protein>
<evidence type="ECO:0000256" key="7">
    <source>
        <dbReference type="ARBA" id="ARBA00023146"/>
    </source>
</evidence>
<keyword evidence="4" id="KW-0547">Nucleotide-binding</keyword>
<dbReference type="OrthoDB" id="1726859at2759"/>
<comment type="caution">
    <text evidence="10">The sequence shown here is derived from an EMBL/GenBank/DDBJ whole genome shotgun (WGS) entry which is preliminary data.</text>
</comment>
<comment type="similarity">
    <text evidence="1">Belongs to the class-I aminoacyl-tRNA synthetase family.</text>
</comment>
<evidence type="ECO:0000256" key="1">
    <source>
        <dbReference type="ARBA" id="ARBA00005594"/>
    </source>
</evidence>